<dbReference type="EMBL" id="ACHB01000092">
    <property type="protein sequence ID" value="EEI90221.1"/>
    <property type="molecule type" value="Genomic_DNA"/>
</dbReference>
<sequence length="43" mass="5073">MRIGFKNYWSIKDALVLPILALSFNRSRFEIVFFGIGLVLWKL</sequence>
<gene>
    <name evidence="1" type="ORF">HMPREF0765_4172</name>
</gene>
<proteinExistence type="predicted"/>
<dbReference type="AlphaFoldDB" id="C2G3L6"/>
<dbReference type="Proteomes" id="UP000006241">
    <property type="component" value="Unassembled WGS sequence"/>
</dbReference>
<dbReference type="HOGENOM" id="CLU_3239781_0_0_10"/>
<evidence type="ECO:0000313" key="1">
    <source>
        <dbReference type="EMBL" id="EEI90221.1"/>
    </source>
</evidence>
<evidence type="ECO:0000313" key="2">
    <source>
        <dbReference type="Proteomes" id="UP000006241"/>
    </source>
</evidence>
<accession>C2G3L6</accession>
<organism evidence="1 2">
    <name type="scientific">Sphingobacterium spiritivorum ATCC 33300</name>
    <dbReference type="NCBI Taxonomy" id="525372"/>
    <lineage>
        <taxon>Bacteria</taxon>
        <taxon>Pseudomonadati</taxon>
        <taxon>Bacteroidota</taxon>
        <taxon>Sphingobacteriia</taxon>
        <taxon>Sphingobacteriales</taxon>
        <taxon>Sphingobacteriaceae</taxon>
        <taxon>Sphingobacterium</taxon>
    </lineage>
</organism>
<comment type="caution">
    <text evidence="1">The sequence shown here is derived from an EMBL/GenBank/DDBJ whole genome shotgun (WGS) entry which is preliminary data.</text>
</comment>
<protein>
    <submittedName>
        <fullName evidence="1">Uncharacterized protein</fullName>
    </submittedName>
</protein>
<name>C2G3L6_SPHSI</name>
<reference evidence="1 2" key="1">
    <citation type="submission" date="2009-01" db="EMBL/GenBank/DDBJ databases">
        <authorList>
            <person name="Qin X."/>
            <person name="Bachman B."/>
            <person name="Battles P."/>
            <person name="Bell A."/>
            <person name="Bess C."/>
            <person name="Bickham C."/>
            <person name="Chaboub L."/>
            <person name="Chen D."/>
            <person name="Coyle M."/>
            <person name="Deiros D.R."/>
            <person name="Dinh H."/>
            <person name="Forbes L."/>
            <person name="Fowler G."/>
            <person name="Francisco L."/>
            <person name="Fu Q."/>
            <person name="Gubbala S."/>
            <person name="Hale W."/>
            <person name="Han Y."/>
            <person name="Hemphill L."/>
            <person name="Highlander S.K."/>
            <person name="Hirani K."/>
            <person name="Hogues M."/>
            <person name="Jackson L."/>
            <person name="Jakkamsetti A."/>
            <person name="Javaid M."/>
            <person name="Jiang H."/>
            <person name="Korchina V."/>
            <person name="Kovar C."/>
            <person name="Lara F."/>
            <person name="Lee S."/>
            <person name="Mata R."/>
            <person name="Mathew T."/>
            <person name="Moen C."/>
            <person name="Morales K."/>
            <person name="Munidasa M."/>
            <person name="Nazareth L."/>
            <person name="Ngo R."/>
            <person name="Nguyen L."/>
            <person name="Okwuonu G."/>
            <person name="Ongeri F."/>
            <person name="Patil S."/>
            <person name="Petrosino J."/>
            <person name="Pham C."/>
            <person name="Pham P."/>
            <person name="Pu L.-L."/>
            <person name="Puazo M."/>
            <person name="Raj R."/>
            <person name="Reid J."/>
            <person name="Rouhana J."/>
            <person name="Saada N."/>
            <person name="Shang Y."/>
            <person name="Simmons D."/>
            <person name="Thornton R."/>
            <person name="Warren J."/>
            <person name="Weissenberger G."/>
            <person name="Zhang J."/>
            <person name="Zhang L."/>
            <person name="Zhou C."/>
            <person name="Zhu D."/>
            <person name="Muzny D."/>
            <person name="Worley K."/>
            <person name="Gibbs R."/>
        </authorList>
    </citation>
    <scope>NUCLEOTIDE SEQUENCE [LARGE SCALE GENOMIC DNA]</scope>
    <source>
        <strain evidence="1 2">ATCC 33300</strain>
    </source>
</reference>